<dbReference type="Pfam" id="PF13603">
    <property type="entry name" value="tRNA-synt_1_2"/>
    <property type="match status" value="1"/>
</dbReference>
<dbReference type="Pfam" id="PF00133">
    <property type="entry name" value="tRNA-synt_1"/>
    <property type="match status" value="1"/>
</dbReference>
<evidence type="ECO:0000256" key="6">
    <source>
        <dbReference type="ARBA" id="ARBA00022917"/>
    </source>
</evidence>
<gene>
    <name evidence="9" type="primary">leuS</name>
    <name evidence="15" type="ORF">IAB07_01595</name>
</gene>
<dbReference type="NCBIfam" id="TIGR00396">
    <property type="entry name" value="leuS_bact"/>
    <property type="match status" value="1"/>
</dbReference>
<evidence type="ECO:0000256" key="5">
    <source>
        <dbReference type="ARBA" id="ARBA00022840"/>
    </source>
</evidence>
<dbReference type="EC" id="6.1.1.4" evidence="9"/>
<evidence type="ECO:0000313" key="15">
    <source>
        <dbReference type="EMBL" id="HIU62449.1"/>
    </source>
</evidence>
<comment type="caution">
    <text evidence="15">The sequence shown here is derived from an EMBL/GenBank/DDBJ whole genome shotgun (WGS) entry which is preliminary data.</text>
</comment>
<keyword evidence="5 9" id="KW-0067">ATP-binding</keyword>
<dbReference type="Pfam" id="PF09334">
    <property type="entry name" value="tRNA-synt_1g"/>
    <property type="match status" value="1"/>
</dbReference>
<dbReference type="Pfam" id="PF08264">
    <property type="entry name" value="Anticodon_1"/>
    <property type="match status" value="1"/>
</dbReference>
<protein>
    <recommendedName>
        <fullName evidence="9">Leucine--tRNA ligase</fullName>
        <ecNumber evidence="9">6.1.1.4</ecNumber>
    </recommendedName>
    <alternativeName>
        <fullName evidence="9">Leucyl-tRNA synthetase</fullName>
        <shortName evidence="9">LeuRS</shortName>
    </alternativeName>
</protein>
<dbReference type="SUPFAM" id="SSF47323">
    <property type="entry name" value="Anticodon-binding domain of a subclass of class I aminoacyl-tRNA synthetases"/>
    <property type="match status" value="1"/>
</dbReference>
<dbReference type="Gene3D" id="3.40.50.620">
    <property type="entry name" value="HUPs"/>
    <property type="match status" value="2"/>
</dbReference>
<organism evidence="15 16">
    <name type="scientific">Candidatus Caccalectryoclostridium excrementigallinarum</name>
    <dbReference type="NCBI Taxonomy" id="2840710"/>
    <lineage>
        <taxon>Bacteria</taxon>
        <taxon>Bacillati</taxon>
        <taxon>Bacillota</taxon>
        <taxon>Clostridia</taxon>
        <taxon>Christensenellales</taxon>
        <taxon>Christensenellaceae</taxon>
        <taxon>Christensenellaceae incertae sedis</taxon>
        <taxon>Candidatus Caccalectryoclostridium</taxon>
    </lineage>
</organism>
<dbReference type="InterPro" id="IPR009008">
    <property type="entry name" value="Val/Leu/Ile-tRNA-synth_edit"/>
</dbReference>
<keyword evidence="4 9" id="KW-0547">Nucleotide-binding</keyword>
<evidence type="ECO:0000256" key="8">
    <source>
        <dbReference type="ARBA" id="ARBA00047469"/>
    </source>
</evidence>
<dbReference type="InterPro" id="IPR002302">
    <property type="entry name" value="Leu-tRNA-ligase"/>
</dbReference>
<dbReference type="AlphaFoldDB" id="A0A9D1SJ76"/>
<name>A0A9D1SJ76_9FIRM</name>
<comment type="catalytic activity">
    <reaction evidence="8 9">
        <text>tRNA(Leu) + L-leucine + ATP = L-leucyl-tRNA(Leu) + AMP + diphosphate</text>
        <dbReference type="Rhea" id="RHEA:11688"/>
        <dbReference type="Rhea" id="RHEA-COMP:9613"/>
        <dbReference type="Rhea" id="RHEA-COMP:9622"/>
        <dbReference type="ChEBI" id="CHEBI:30616"/>
        <dbReference type="ChEBI" id="CHEBI:33019"/>
        <dbReference type="ChEBI" id="CHEBI:57427"/>
        <dbReference type="ChEBI" id="CHEBI:78442"/>
        <dbReference type="ChEBI" id="CHEBI:78494"/>
        <dbReference type="ChEBI" id="CHEBI:456215"/>
        <dbReference type="EC" id="6.1.1.4"/>
    </reaction>
</comment>
<evidence type="ECO:0000313" key="16">
    <source>
        <dbReference type="Proteomes" id="UP000824145"/>
    </source>
</evidence>
<dbReference type="InterPro" id="IPR025709">
    <property type="entry name" value="Leu_tRNA-synth_edit"/>
</dbReference>
<keyword evidence="7 9" id="KW-0030">Aminoacyl-tRNA synthetase</keyword>
<comment type="caution">
    <text evidence="9">Lacks conserved residue(s) required for the propagation of feature annotation.</text>
</comment>
<feature type="domain" description="Aminoacyl-tRNA synthetase class Ia" evidence="11">
    <location>
        <begin position="411"/>
        <end position="601"/>
    </location>
</feature>
<dbReference type="PANTHER" id="PTHR43740:SF2">
    <property type="entry name" value="LEUCINE--TRNA LIGASE, MITOCHONDRIAL"/>
    <property type="match status" value="1"/>
</dbReference>
<dbReference type="SUPFAM" id="SSF52374">
    <property type="entry name" value="Nucleotidylyl transferase"/>
    <property type="match status" value="1"/>
</dbReference>
<dbReference type="EMBL" id="DVNJ01000005">
    <property type="protein sequence ID" value="HIU62449.1"/>
    <property type="molecule type" value="Genomic_DNA"/>
</dbReference>
<dbReference type="SUPFAM" id="SSF50677">
    <property type="entry name" value="ValRS/IleRS/LeuRS editing domain"/>
    <property type="match status" value="1"/>
</dbReference>
<keyword evidence="3 9" id="KW-0436">Ligase</keyword>
<keyword evidence="2 9" id="KW-0963">Cytoplasm</keyword>
<keyword evidence="6 9" id="KW-0648">Protein biosynthesis</keyword>
<dbReference type="InterPro" id="IPR015413">
    <property type="entry name" value="Methionyl/Leucyl_tRNA_Synth"/>
</dbReference>
<dbReference type="InterPro" id="IPR014729">
    <property type="entry name" value="Rossmann-like_a/b/a_fold"/>
</dbReference>
<dbReference type="FunFam" id="3.40.50.620:FF:000003">
    <property type="entry name" value="Leucine--tRNA ligase"/>
    <property type="match status" value="1"/>
</dbReference>
<evidence type="ECO:0000256" key="2">
    <source>
        <dbReference type="ARBA" id="ARBA00022490"/>
    </source>
</evidence>
<evidence type="ECO:0000256" key="3">
    <source>
        <dbReference type="ARBA" id="ARBA00022598"/>
    </source>
</evidence>
<feature type="domain" description="Leucyl-tRNA synthetase editing" evidence="14">
    <location>
        <begin position="217"/>
        <end position="398"/>
    </location>
</feature>
<feature type="binding site" evidence="9">
    <location>
        <position position="576"/>
    </location>
    <ligand>
        <name>ATP</name>
        <dbReference type="ChEBI" id="CHEBI:30616"/>
    </ligand>
</feature>
<dbReference type="CDD" id="cd00812">
    <property type="entry name" value="LeuRS_core"/>
    <property type="match status" value="1"/>
</dbReference>
<feature type="domain" description="Methionyl/Leucyl tRNA synthetase" evidence="13">
    <location>
        <begin position="39"/>
        <end position="179"/>
    </location>
</feature>
<dbReference type="PRINTS" id="PR00985">
    <property type="entry name" value="TRNASYNTHLEU"/>
</dbReference>
<evidence type="ECO:0000259" key="11">
    <source>
        <dbReference type="Pfam" id="PF00133"/>
    </source>
</evidence>
<dbReference type="InterPro" id="IPR002300">
    <property type="entry name" value="aa-tRNA-synth_Ia"/>
</dbReference>
<dbReference type="GO" id="GO:0005829">
    <property type="term" value="C:cytosol"/>
    <property type="evidence" value="ECO:0007669"/>
    <property type="project" value="TreeGrafter"/>
</dbReference>
<dbReference type="FunFam" id="3.40.50.620:FF:000056">
    <property type="entry name" value="Leucine--tRNA ligase"/>
    <property type="match status" value="1"/>
</dbReference>
<dbReference type="PANTHER" id="PTHR43740">
    <property type="entry name" value="LEUCYL-TRNA SYNTHETASE"/>
    <property type="match status" value="1"/>
</dbReference>
<dbReference type="InterPro" id="IPR013155">
    <property type="entry name" value="M/V/L/I-tRNA-synth_anticd-bd"/>
</dbReference>
<comment type="similarity">
    <text evidence="1 9 10">Belongs to the class-I aminoacyl-tRNA synthetase family.</text>
</comment>
<evidence type="ECO:0000256" key="1">
    <source>
        <dbReference type="ARBA" id="ARBA00005594"/>
    </source>
</evidence>
<dbReference type="GO" id="GO:0006429">
    <property type="term" value="P:leucyl-tRNA aminoacylation"/>
    <property type="evidence" value="ECO:0007669"/>
    <property type="project" value="UniProtKB-UniRule"/>
</dbReference>
<dbReference type="GO" id="GO:0004823">
    <property type="term" value="F:leucine-tRNA ligase activity"/>
    <property type="evidence" value="ECO:0007669"/>
    <property type="project" value="UniProtKB-UniRule"/>
</dbReference>
<comment type="subcellular location">
    <subcellularLocation>
        <location evidence="9">Cytoplasm</location>
    </subcellularLocation>
</comment>
<dbReference type="Proteomes" id="UP000824145">
    <property type="component" value="Unassembled WGS sequence"/>
</dbReference>
<dbReference type="GO" id="GO:0005524">
    <property type="term" value="F:ATP binding"/>
    <property type="evidence" value="ECO:0007669"/>
    <property type="project" value="UniProtKB-UniRule"/>
</dbReference>
<evidence type="ECO:0000256" key="4">
    <source>
        <dbReference type="ARBA" id="ARBA00022741"/>
    </source>
</evidence>
<dbReference type="Gene3D" id="1.10.730.10">
    <property type="entry name" value="Isoleucyl-tRNA Synthetase, Domain 1"/>
    <property type="match status" value="2"/>
</dbReference>
<reference evidence="15" key="2">
    <citation type="journal article" date="2021" name="PeerJ">
        <title>Extensive microbial diversity within the chicken gut microbiome revealed by metagenomics and culture.</title>
        <authorList>
            <person name="Gilroy R."/>
            <person name="Ravi A."/>
            <person name="Getino M."/>
            <person name="Pursley I."/>
            <person name="Horton D.L."/>
            <person name="Alikhan N.F."/>
            <person name="Baker D."/>
            <person name="Gharbi K."/>
            <person name="Hall N."/>
            <person name="Watson M."/>
            <person name="Adriaenssens E.M."/>
            <person name="Foster-Nyarko E."/>
            <person name="Jarju S."/>
            <person name="Secka A."/>
            <person name="Antonio M."/>
            <person name="Oren A."/>
            <person name="Chaudhuri R.R."/>
            <person name="La Ragione R."/>
            <person name="Hildebrand F."/>
            <person name="Pallen M.J."/>
        </authorList>
    </citation>
    <scope>NUCLEOTIDE SEQUENCE</scope>
    <source>
        <strain evidence="15">9366</strain>
    </source>
</reference>
<dbReference type="GO" id="GO:0002161">
    <property type="term" value="F:aminoacyl-tRNA deacylase activity"/>
    <property type="evidence" value="ECO:0007669"/>
    <property type="project" value="InterPro"/>
</dbReference>
<evidence type="ECO:0000259" key="12">
    <source>
        <dbReference type="Pfam" id="PF08264"/>
    </source>
</evidence>
<dbReference type="CDD" id="cd07958">
    <property type="entry name" value="Anticodon_Ia_Leu_BEm"/>
    <property type="match status" value="1"/>
</dbReference>
<evidence type="ECO:0000259" key="13">
    <source>
        <dbReference type="Pfam" id="PF09334"/>
    </source>
</evidence>
<sequence>MDLLEIEKKWQKKWAEDRIYSFDTSRRDKKYYTLEMFSYPSGAKLHVGHWYNFGPSDSFARFKSMQGYEVFEPMGFDAFGLPAENYAIKTGIHPQDSTLKNIATMEKQLQAMGGMFDWDYEVKTCMPDYYKWTQWIFLQLYKAGLAYRKEAPVNWCTSCNTVLANEQVVDGHCERCGSQVVRKNLTQWFFKITAYADELLRDLDKLDWPEKTKAMQRHWIGKSTGGEIEFTCESGDKFRVFTTRADTIFGVSYVILAPEHPLVDKLTTPDRKAEVEAYKLACSKVSEIDRMSSTREKTGAFTGAYCINPVNGERVPIWIGDYVIYSYGTGAVMGVAAHDERDFDFAKKYGLQIKRVIKSADGSPDDLPFCEYGVMVNSGKFDGMGSEEGKVAVVKWLEEKGAGELKTNYRLRDWLISRQRYWGCPIPVIHCPHCGEVAVPEEDLPVKLPYNVDFTPDGRSPLLKSEEFMNCTCPKCGAPARRDPDTLDTFVCSSWYFLRYPDAHNDKQAFDPEIINKMLPVDKYIGGAEHACMHLLYARFFTKALRDLGYLKFDEPFTSLVHQGTILGPDGFKMSKSRGNVVSPDDYVSKYGSDAFRFYLMFGFAYTDGGPWNSSGIESIVKFLERTERIVLKIKDMPAGSKPLSGAEKQLLYTLNYTIRRVSEDMEVFSFNTAIARIMELVNAMYKYDSDCAEKDADLLKDCADKLVLLLAPLVPHIAEELNESLGKPYPVYRRRFPVCEEKWLVKDEYELAVQVNSRIKAKIVVGMGANNKEIEKIALSNEAVAQALEGLTPVKVIVIPKRLVNIVAK</sequence>
<reference evidence="15" key="1">
    <citation type="submission" date="2020-10" db="EMBL/GenBank/DDBJ databases">
        <authorList>
            <person name="Gilroy R."/>
        </authorList>
    </citation>
    <scope>NUCLEOTIDE SEQUENCE</scope>
    <source>
        <strain evidence="15">9366</strain>
    </source>
</reference>
<dbReference type="InterPro" id="IPR009080">
    <property type="entry name" value="tRNAsynth_Ia_anticodon-bd"/>
</dbReference>
<evidence type="ECO:0000259" key="14">
    <source>
        <dbReference type="Pfam" id="PF13603"/>
    </source>
</evidence>
<dbReference type="FunFam" id="1.10.730.10:FF:000002">
    <property type="entry name" value="Leucine--tRNA ligase"/>
    <property type="match status" value="1"/>
</dbReference>
<feature type="domain" description="Methionyl/Valyl/Leucyl/Isoleucyl-tRNA synthetase anticodon-binding" evidence="12">
    <location>
        <begin position="649"/>
        <end position="771"/>
    </location>
</feature>
<accession>A0A9D1SJ76</accession>
<dbReference type="HAMAP" id="MF_00049_B">
    <property type="entry name" value="Leu_tRNA_synth_B"/>
    <property type="match status" value="1"/>
</dbReference>
<evidence type="ECO:0000256" key="9">
    <source>
        <dbReference type="HAMAP-Rule" id="MF_00049"/>
    </source>
</evidence>
<feature type="short sequence motif" description="'KMSKS' region" evidence="9">
    <location>
        <begin position="573"/>
        <end position="577"/>
    </location>
</feature>
<proteinExistence type="inferred from homology"/>
<evidence type="ECO:0000256" key="7">
    <source>
        <dbReference type="ARBA" id="ARBA00023146"/>
    </source>
</evidence>
<evidence type="ECO:0000256" key="10">
    <source>
        <dbReference type="RuleBase" id="RU363039"/>
    </source>
</evidence>